<keyword evidence="1" id="KW-0853">WD repeat</keyword>
<dbReference type="OrthoDB" id="2615105at2759"/>
<protein>
    <submittedName>
        <fullName evidence="3">Uncharacterized protein</fullName>
    </submittedName>
</protein>
<dbReference type="InterPro" id="IPR001680">
    <property type="entry name" value="WD40_rpt"/>
</dbReference>
<gene>
    <name evidence="3" type="ORF">PAXRUDRAFT_150429</name>
</gene>
<feature type="repeat" description="WD" evidence="1">
    <location>
        <begin position="10"/>
        <end position="36"/>
    </location>
</feature>
<dbReference type="PROSITE" id="PS50082">
    <property type="entry name" value="WD_REPEATS_2"/>
    <property type="match status" value="1"/>
</dbReference>
<proteinExistence type="predicted"/>
<name>A0A0D0DSF9_9AGAM</name>
<reference evidence="4" key="2">
    <citation type="submission" date="2015-01" db="EMBL/GenBank/DDBJ databases">
        <title>Evolutionary Origins and Diversification of the Mycorrhizal Mutualists.</title>
        <authorList>
            <consortium name="DOE Joint Genome Institute"/>
            <consortium name="Mycorrhizal Genomics Consortium"/>
            <person name="Kohler A."/>
            <person name="Kuo A."/>
            <person name="Nagy L.G."/>
            <person name="Floudas D."/>
            <person name="Copeland A."/>
            <person name="Barry K.W."/>
            <person name="Cichocki N."/>
            <person name="Veneault-Fourrey C."/>
            <person name="LaButti K."/>
            <person name="Lindquist E.A."/>
            <person name="Lipzen A."/>
            <person name="Lundell T."/>
            <person name="Morin E."/>
            <person name="Murat C."/>
            <person name="Riley R."/>
            <person name="Ohm R."/>
            <person name="Sun H."/>
            <person name="Tunlid A."/>
            <person name="Henrissat B."/>
            <person name="Grigoriev I.V."/>
            <person name="Hibbett D.S."/>
            <person name="Martin F."/>
        </authorList>
    </citation>
    <scope>NUCLEOTIDE SEQUENCE [LARGE SCALE GENOMIC DNA]</scope>
    <source>
        <strain evidence="4">Ve08.2h10</strain>
    </source>
</reference>
<dbReference type="Gene3D" id="2.130.10.10">
    <property type="entry name" value="YVTN repeat-like/Quinoprotein amine dehydrogenase"/>
    <property type="match status" value="1"/>
</dbReference>
<dbReference type="InterPro" id="IPR015943">
    <property type="entry name" value="WD40/YVTN_repeat-like_dom_sf"/>
</dbReference>
<sequence length="62" mass="6689">MRRREKVIELEGHEDWVRSLGFSRDSGRVVSGSYDGCGKRRAVLTGNGPASQVGSPGDASVR</sequence>
<dbReference type="EMBL" id="KN825434">
    <property type="protein sequence ID" value="KIK91046.1"/>
    <property type="molecule type" value="Genomic_DNA"/>
</dbReference>
<dbReference type="InParanoid" id="A0A0D0DSF9"/>
<dbReference type="SUPFAM" id="SSF50978">
    <property type="entry name" value="WD40 repeat-like"/>
    <property type="match status" value="1"/>
</dbReference>
<reference evidence="3 4" key="1">
    <citation type="submission" date="2014-04" db="EMBL/GenBank/DDBJ databases">
        <authorList>
            <consortium name="DOE Joint Genome Institute"/>
            <person name="Kuo A."/>
            <person name="Kohler A."/>
            <person name="Jargeat P."/>
            <person name="Nagy L.G."/>
            <person name="Floudas D."/>
            <person name="Copeland A."/>
            <person name="Barry K.W."/>
            <person name="Cichocki N."/>
            <person name="Veneault-Fourrey C."/>
            <person name="LaButti K."/>
            <person name="Lindquist E.A."/>
            <person name="Lipzen A."/>
            <person name="Lundell T."/>
            <person name="Morin E."/>
            <person name="Murat C."/>
            <person name="Sun H."/>
            <person name="Tunlid A."/>
            <person name="Henrissat B."/>
            <person name="Grigoriev I.V."/>
            <person name="Hibbett D.S."/>
            <person name="Martin F."/>
            <person name="Nordberg H.P."/>
            <person name="Cantor M.N."/>
            <person name="Hua S.X."/>
        </authorList>
    </citation>
    <scope>NUCLEOTIDE SEQUENCE [LARGE SCALE GENOMIC DNA]</scope>
    <source>
        <strain evidence="3 4">Ve08.2h10</strain>
    </source>
</reference>
<accession>A0A0D0DSF9</accession>
<organism evidence="3 4">
    <name type="scientific">Paxillus rubicundulus Ve08.2h10</name>
    <dbReference type="NCBI Taxonomy" id="930991"/>
    <lineage>
        <taxon>Eukaryota</taxon>
        <taxon>Fungi</taxon>
        <taxon>Dikarya</taxon>
        <taxon>Basidiomycota</taxon>
        <taxon>Agaricomycotina</taxon>
        <taxon>Agaricomycetes</taxon>
        <taxon>Agaricomycetidae</taxon>
        <taxon>Boletales</taxon>
        <taxon>Paxilineae</taxon>
        <taxon>Paxillaceae</taxon>
        <taxon>Paxillus</taxon>
    </lineage>
</organism>
<dbReference type="Proteomes" id="UP000054538">
    <property type="component" value="Unassembled WGS sequence"/>
</dbReference>
<dbReference type="HOGENOM" id="CLU_2904867_0_0_1"/>
<evidence type="ECO:0000313" key="3">
    <source>
        <dbReference type="EMBL" id="KIK91046.1"/>
    </source>
</evidence>
<evidence type="ECO:0000256" key="2">
    <source>
        <dbReference type="SAM" id="MobiDB-lite"/>
    </source>
</evidence>
<dbReference type="Pfam" id="PF00400">
    <property type="entry name" value="WD40"/>
    <property type="match status" value="1"/>
</dbReference>
<dbReference type="AlphaFoldDB" id="A0A0D0DSF9"/>
<keyword evidence="4" id="KW-1185">Reference proteome</keyword>
<dbReference type="InterPro" id="IPR036322">
    <property type="entry name" value="WD40_repeat_dom_sf"/>
</dbReference>
<feature type="region of interest" description="Disordered" evidence="2">
    <location>
        <begin position="42"/>
        <end position="62"/>
    </location>
</feature>
<evidence type="ECO:0000256" key="1">
    <source>
        <dbReference type="PROSITE-ProRule" id="PRU00221"/>
    </source>
</evidence>
<evidence type="ECO:0000313" key="4">
    <source>
        <dbReference type="Proteomes" id="UP000054538"/>
    </source>
</evidence>